<evidence type="ECO:0000313" key="6">
    <source>
        <dbReference type="EMBL" id="KMW56861.1"/>
    </source>
</evidence>
<evidence type="ECO:0000256" key="2">
    <source>
        <dbReference type="ARBA" id="ARBA00022692"/>
    </source>
</evidence>
<feature type="transmembrane region" description="Helical" evidence="5">
    <location>
        <begin position="12"/>
        <end position="30"/>
    </location>
</feature>
<feature type="transmembrane region" description="Helical" evidence="5">
    <location>
        <begin position="254"/>
        <end position="271"/>
    </location>
</feature>
<feature type="transmembrane region" description="Helical" evidence="5">
    <location>
        <begin position="277"/>
        <end position="297"/>
    </location>
</feature>
<evidence type="ECO:0000313" key="7">
    <source>
        <dbReference type="Proteomes" id="UP000037178"/>
    </source>
</evidence>
<evidence type="ECO:0000256" key="4">
    <source>
        <dbReference type="ARBA" id="ARBA00023136"/>
    </source>
</evidence>
<dbReference type="STRING" id="1675527.AIOL_001818"/>
<evidence type="ECO:0000256" key="1">
    <source>
        <dbReference type="ARBA" id="ARBA00004141"/>
    </source>
</evidence>
<keyword evidence="7" id="KW-1185">Reference proteome</keyword>
<keyword evidence="3 5" id="KW-1133">Transmembrane helix</keyword>
<evidence type="ECO:0000256" key="5">
    <source>
        <dbReference type="SAM" id="Phobius"/>
    </source>
</evidence>
<protein>
    <recommendedName>
        <fullName evidence="8">Tellurium resistance protein</fullName>
    </recommendedName>
</protein>
<keyword evidence="2 5" id="KW-0812">Transmembrane</keyword>
<feature type="transmembrane region" description="Helical" evidence="5">
    <location>
        <begin position="83"/>
        <end position="103"/>
    </location>
</feature>
<organism evidence="6 7">
    <name type="scientific">Candidatus Rhodobacter oscarellae</name>
    <dbReference type="NCBI Taxonomy" id="1675527"/>
    <lineage>
        <taxon>Bacteria</taxon>
        <taxon>Pseudomonadati</taxon>
        <taxon>Pseudomonadota</taxon>
        <taxon>Alphaproteobacteria</taxon>
        <taxon>Rhodobacterales</taxon>
        <taxon>Rhodobacter group</taxon>
        <taxon>Rhodobacter</taxon>
    </lineage>
</organism>
<dbReference type="CDD" id="cd09322">
    <property type="entry name" value="TDT_TehA_like"/>
    <property type="match status" value="1"/>
</dbReference>
<proteinExistence type="predicted"/>
<dbReference type="InterPro" id="IPR052951">
    <property type="entry name" value="Tellurite_res_ion_channel"/>
</dbReference>
<dbReference type="RefSeq" id="WP_160314437.1">
    <property type="nucleotide sequence ID" value="NZ_LFTY01000002.1"/>
</dbReference>
<dbReference type="PATRIC" id="fig|1675527.3.peg.1914"/>
<dbReference type="InterPro" id="IPR038665">
    <property type="entry name" value="Voltage-dep_anion_channel_sf"/>
</dbReference>
<feature type="transmembrane region" description="Helical" evidence="5">
    <location>
        <begin position="42"/>
        <end position="63"/>
    </location>
</feature>
<dbReference type="AlphaFoldDB" id="A0A0J9E1T5"/>
<feature type="transmembrane region" description="Helical" evidence="5">
    <location>
        <begin position="142"/>
        <end position="160"/>
    </location>
</feature>
<dbReference type="Gene3D" id="1.50.10.150">
    <property type="entry name" value="Voltage-dependent anion channel"/>
    <property type="match status" value="1"/>
</dbReference>
<dbReference type="GO" id="GO:0046583">
    <property type="term" value="F:monoatomic cation efflux transmembrane transporter activity"/>
    <property type="evidence" value="ECO:0007669"/>
    <property type="project" value="TreeGrafter"/>
</dbReference>
<dbReference type="Pfam" id="PF03595">
    <property type="entry name" value="SLAC1"/>
    <property type="match status" value="1"/>
</dbReference>
<dbReference type="PANTHER" id="PTHR37955:SF1">
    <property type="entry name" value="DEP DOMAIN-CONTAINING PROTEIN"/>
    <property type="match status" value="1"/>
</dbReference>
<dbReference type="InterPro" id="IPR004695">
    <property type="entry name" value="SLAC1/Mae1/Ssu1/TehA"/>
</dbReference>
<sequence>MQDAAPFWRRTPPAVFSPILGLTGLAMAWLRAGEALGFGAGLGRVLLFLVLAIFLFALGAYIAKLIARPATLVEDLRGVPGRLGLGAAMLSGMLLAAGVAPFAAGPATLLLYACLAGHLGVMVLIVRVLAGLPRAERRTTPAWHLTFVGFIVAPFGAIALGHLVLAAAIFVATVVVAMVIFGISAEQLKAKRPPAPARPLLAIHVAPLSLFATAAYLLNLGSLSVIMAILASLVFLALVANLKWLLEAGFAPPWAALTFPLAAYAGMLLALGQSAAFVAWLGLAVLLVASLVVPLIAGRIFAMWARGALAKGTGAAIA</sequence>
<comment type="caution">
    <text evidence="6">The sequence shown here is derived from an EMBL/GenBank/DDBJ whole genome shotgun (WGS) entry which is preliminary data.</text>
</comment>
<gene>
    <name evidence="6" type="ORF">AIOL_001818</name>
</gene>
<keyword evidence="4 5" id="KW-0472">Membrane</keyword>
<feature type="transmembrane region" description="Helical" evidence="5">
    <location>
        <begin position="197"/>
        <end position="217"/>
    </location>
</feature>
<dbReference type="OrthoDB" id="7835091at2"/>
<dbReference type="GO" id="GO:0005886">
    <property type="term" value="C:plasma membrane"/>
    <property type="evidence" value="ECO:0007669"/>
    <property type="project" value="TreeGrafter"/>
</dbReference>
<comment type="subcellular location">
    <subcellularLocation>
        <location evidence="1">Membrane</location>
        <topology evidence="1">Multi-pass membrane protein</topology>
    </subcellularLocation>
</comment>
<dbReference type="EMBL" id="LFTY01000002">
    <property type="protein sequence ID" value="KMW56861.1"/>
    <property type="molecule type" value="Genomic_DNA"/>
</dbReference>
<feature type="transmembrane region" description="Helical" evidence="5">
    <location>
        <begin position="109"/>
        <end position="130"/>
    </location>
</feature>
<accession>A0A0J9E1T5</accession>
<feature type="transmembrane region" description="Helical" evidence="5">
    <location>
        <begin position="223"/>
        <end position="242"/>
    </location>
</feature>
<dbReference type="Proteomes" id="UP000037178">
    <property type="component" value="Unassembled WGS sequence"/>
</dbReference>
<reference evidence="6 7" key="1">
    <citation type="submission" date="2015-06" db="EMBL/GenBank/DDBJ databases">
        <title>Draft genome sequence of an Alphaproteobacteria species associated to the Mediterranean sponge Oscarella lobularis.</title>
        <authorList>
            <person name="Jourda C."/>
            <person name="Santini S."/>
            <person name="Claverie J.-M."/>
        </authorList>
    </citation>
    <scope>NUCLEOTIDE SEQUENCE [LARGE SCALE GENOMIC DNA]</scope>
    <source>
        <strain evidence="6">IGS</strain>
    </source>
</reference>
<name>A0A0J9E1T5_9RHOB</name>
<evidence type="ECO:0008006" key="8">
    <source>
        <dbReference type="Google" id="ProtNLM"/>
    </source>
</evidence>
<evidence type="ECO:0000256" key="3">
    <source>
        <dbReference type="ARBA" id="ARBA00022989"/>
    </source>
</evidence>
<dbReference type="PANTHER" id="PTHR37955">
    <property type="entry name" value="TELLURITE RESISTANCE PROTEIN TEHA"/>
    <property type="match status" value="1"/>
</dbReference>
<feature type="transmembrane region" description="Helical" evidence="5">
    <location>
        <begin position="166"/>
        <end position="185"/>
    </location>
</feature>